<dbReference type="PRINTS" id="PR00461">
    <property type="entry name" value="PLPEROXIDASE"/>
</dbReference>
<dbReference type="FunFam" id="1.10.420.10:FF:000006">
    <property type="entry name" value="Peroxidase"/>
    <property type="match status" value="1"/>
</dbReference>
<feature type="active site" description="Proton acceptor" evidence="15">
    <location>
        <position position="66"/>
    </location>
</feature>
<feature type="chain" id="PRO_5028525377" description="Peroxidase" evidence="20">
    <location>
        <begin position="24"/>
        <end position="319"/>
    </location>
</feature>
<feature type="site" description="Transition state stabilizer" evidence="18">
    <location>
        <position position="62"/>
    </location>
</feature>
<evidence type="ECO:0000256" key="3">
    <source>
        <dbReference type="ARBA" id="ARBA00004613"/>
    </source>
</evidence>
<comment type="similarity">
    <text evidence="20">Belongs to the peroxidase family. Classical plant (class III) peroxidase subfamily.</text>
</comment>
<feature type="binding site" description="axial binding residue" evidence="17">
    <location>
        <position position="193"/>
    </location>
    <ligand>
        <name>heme b</name>
        <dbReference type="ChEBI" id="CHEBI:60344"/>
    </ligand>
    <ligandPart>
        <name>Fe</name>
        <dbReference type="ChEBI" id="CHEBI:18248"/>
    </ligandPart>
</feature>
<feature type="binding site" evidence="17">
    <location>
        <position position="238"/>
    </location>
    <ligand>
        <name>Ca(2+)</name>
        <dbReference type="ChEBI" id="CHEBI:29108"/>
        <label>2</label>
    </ligand>
</feature>
<feature type="disulfide bond" evidence="19">
    <location>
        <begin position="200"/>
        <end position="225"/>
    </location>
</feature>
<evidence type="ECO:0000313" key="23">
    <source>
        <dbReference type="RefSeq" id="XP_015950557.1"/>
    </source>
</evidence>
<keyword evidence="22" id="KW-1185">Reference proteome</keyword>
<feature type="disulfide bond" evidence="19">
    <location>
        <begin position="121"/>
        <end position="315"/>
    </location>
</feature>
<dbReference type="InterPro" id="IPR002016">
    <property type="entry name" value="Haem_peroxidase"/>
</dbReference>
<feature type="binding site" evidence="17">
    <location>
        <position position="88"/>
    </location>
    <ligand>
        <name>Ca(2+)</name>
        <dbReference type="ChEBI" id="CHEBI:29108"/>
        <label>1</label>
    </ligand>
</feature>
<evidence type="ECO:0000256" key="11">
    <source>
        <dbReference type="ARBA" id="ARBA00023002"/>
    </source>
</evidence>
<dbReference type="PRINTS" id="PR00458">
    <property type="entry name" value="PEROXIDASE"/>
</dbReference>
<feature type="disulfide bond" evidence="19">
    <location>
        <begin position="35"/>
        <end position="115"/>
    </location>
</feature>
<evidence type="ECO:0000256" key="17">
    <source>
        <dbReference type="PIRSR" id="PIRSR600823-3"/>
    </source>
</evidence>
<dbReference type="Proteomes" id="UP000515211">
    <property type="component" value="Chromosome 2"/>
</dbReference>
<evidence type="ECO:0000256" key="19">
    <source>
        <dbReference type="PIRSR" id="PIRSR600823-5"/>
    </source>
</evidence>
<dbReference type="PANTHER" id="PTHR31388:SF247">
    <property type="entry name" value="PEROXIDASE"/>
    <property type="match status" value="1"/>
</dbReference>
<dbReference type="GO" id="GO:0046872">
    <property type="term" value="F:metal ion binding"/>
    <property type="evidence" value="ECO:0007669"/>
    <property type="project" value="UniProtKB-UniRule"/>
</dbReference>
<keyword evidence="20" id="KW-0376">Hydrogen peroxide</keyword>
<evidence type="ECO:0000256" key="18">
    <source>
        <dbReference type="PIRSR" id="PIRSR600823-4"/>
    </source>
</evidence>
<comment type="catalytic activity">
    <reaction evidence="1 20">
        <text>2 a phenolic donor + H2O2 = 2 a phenolic radical donor + 2 H2O</text>
        <dbReference type="Rhea" id="RHEA:56136"/>
        <dbReference type="ChEBI" id="CHEBI:15377"/>
        <dbReference type="ChEBI" id="CHEBI:16240"/>
        <dbReference type="ChEBI" id="CHEBI:139520"/>
        <dbReference type="ChEBI" id="CHEBI:139521"/>
        <dbReference type="EC" id="1.11.1.7"/>
    </reaction>
</comment>
<keyword evidence="11 20" id="KW-0560">Oxidoreductase</keyword>
<keyword evidence="6 20" id="KW-0575">Peroxidase</keyword>
<dbReference type="EC" id="1.11.1.7" evidence="5 20"/>
<evidence type="ECO:0000256" key="1">
    <source>
        <dbReference type="ARBA" id="ARBA00000189"/>
    </source>
</evidence>
<dbReference type="GO" id="GO:0042744">
    <property type="term" value="P:hydrogen peroxide catabolic process"/>
    <property type="evidence" value="ECO:0007669"/>
    <property type="project" value="UniProtKB-KW"/>
</dbReference>
<dbReference type="PROSITE" id="PS50873">
    <property type="entry name" value="PEROXIDASE_4"/>
    <property type="match status" value="1"/>
</dbReference>
<evidence type="ECO:0000256" key="15">
    <source>
        <dbReference type="PIRSR" id="PIRSR600823-1"/>
    </source>
</evidence>
<reference evidence="22" key="1">
    <citation type="journal article" date="2016" name="Nat. Genet.">
        <title>The genome sequences of Arachis duranensis and Arachis ipaensis, the diploid ancestors of cultivated peanut.</title>
        <authorList>
            <person name="Bertioli D.J."/>
            <person name="Cannon S.B."/>
            <person name="Froenicke L."/>
            <person name="Huang G."/>
            <person name="Farmer A.D."/>
            <person name="Cannon E.K."/>
            <person name="Liu X."/>
            <person name="Gao D."/>
            <person name="Clevenger J."/>
            <person name="Dash S."/>
            <person name="Ren L."/>
            <person name="Moretzsohn M.C."/>
            <person name="Shirasawa K."/>
            <person name="Huang W."/>
            <person name="Vidigal B."/>
            <person name="Abernathy B."/>
            <person name="Chu Y."/>
            <person name="Niederhuth C.E."/>
            <person name="Umale P."/>
            <person name="Araujo A.C."/>
            <person name="Kozik A."/>
            <person name="Kim K.D."/>
            <person name="Burow M.D."/>
            <person name="Varshney R.K."/>
            <person name="Wang X."/>
            <person name="Zhang X."/>
            <person name="Barkley N."/>
            <person name="Guimaraes P.M."/>
            <person name="Isobe S."/>
            <person name="Guo B."/>
            <person name="Liao B."/>
            <person name="Stalker H.T."/>
            <person name="Schmitz R.J."/>
            <person name="Scheffler B.E."/>
            <person name="Leal-Bertioli S.C."/>
            <person name="Xun X."/>
            <person name="Jackson S.A."/>
            <person name="Michelmore R."/>
            <person name="Ozias-Akins P."/>
        </authorList>
    </citation>
    <scope>NUCLEOTIDE SEQUENCE [LARGE SCALE GENOMIC DNA]</scope>
    <source>
        <strain evidence="22">cv. V14167</strain>
    </source>
</reference>
<comment type="cofactor">
    <cofactor evidence="17 20">
        <name>heme b</name>
        <dbReference type="ChEBI" id="CHEBI:60344"/>
    </cofactor>
    <text evidence="17 20">Binds 1 heme b (iron(II)-protoporphyrin IX) group per subunit.</text>
</comment>
<reference evidence="23" key="2">
    <citation type="submission" date="2025-08" db="UniProtKB">
        <authorList>
            <consortium name="RefSeq"/>
        </authorList>
    </citation>
    <scope>IDENTIFICATION</scope>
    <source>
        <tissue evidence="23">Whole plant</tissue>
    </source>
</reference>
<evidence type="ECO:0000256" key="20">
    <source>
        <dbReference type="RuleBase" id="RU362060"/>
    </source>
</evidence>
<dbReference type="InterPro" id="IPR019793">
    <property type="entry name" value="Peroxidases_heam-ligand_BS"/>
</dbReference>
<dbReference type="FunFam" id="1.10.520.10:FF:000009">
    <property type="entry name" value="Peroxidase"/>
    <property type="match status" value="1"/>
</dbReference>
<sequence length="319" mass="34922">MTTLSCFKLRICLSFCLVGLTLAQLQPSTFYDNRCPKALVTIKAAVNLAVLKERRMGASLLRLHFHDCFVRGCDASVLLDDTANFTGERSALPNRNSLRGFNVIASIKSTLEYICPGVVSCADILAVAARDSVVALGGTWWDVNLGRRDSRTASLIDANNDLPAPFLDLDNIITAFSNKGFTAQEMVALSGAHTIGKARCTNFRSRIYNETNIDPSFAKSMQEICPISGGGNNLASLDVSTTIDQFDNRYFTDLVNKKGLLHSDQVLFNNGSTDSQVQNYVNNPSLFQTDFAKAMIKMGQLSPLTSPNGEIRKQCNRVN</sequence>
<dbReference type="RefSeq" id="XP_015950557.1">
    <property type="nucleotide sequence ID" value="XM_016095071.3"/>
</dbReference>
<evidence type="ECO:0000313" key="22">
    <source>
        <dbReference type="Proteomes" id="UP000515211"/>
    </source>
</evidence>
<feature type="binding site" evidence="17">
    <location>
        <position position="194"/>
    </location>
    <ligand>
        <name>Ca(2+)</name>
        <dbReference type="ChEBI" id="CHEBI:29108"/>
        <label>2</label>
    </ligand>
</feature>
<evidence type="ECO:0000259" key="21">
    <source>
        <dbReference type="PROSITE" id="PS50873"/>
    </source>
</evidence>
<dbReference type="PROSITE" id="PS00436">
    <property type="entry name" value="PEROXIDASE_2"/>
    <property type="match status" value="1"/>
</dbReference>
<protein>
    <recommendedName>
        <fullName evidence="5 20">Peroxidase</fullName>
        <ecNumber evidence="5 20">1.11.1.7</ecNumber>
    </recommendedName>
</protein>
<dbReference type="OrthoDB" id="2113341at2759"/>
<evidence type="ECO:0000256" key="14">
    <source>
        <dbReference type="ARBA" id="ARBA00023180"/>
    </source>
</evidence>
<keyword evidence="12 17" id="KW-0408">Iron</keyword>
<dbReference type="InterPro" id="IPR019794">
    <property type="entry name" value="Peroxidases_AS"/>
</dbReference>
<keyword evidence="13 19" id="KW-1015">Disulfide bond</keyword>
<dbReference type="Pfam" id="PF00141">
    <property type="entry name" value="peroxidase"/>
    <property type="match status" value="1"/>
</dbReference>
<dbReference type="AlphaFoldDB" id="A0A6P4CFH0"/>
<accession>A0A6P4CFH0</accession>
<feature type="binding site" evidence="17">
    <location>
        <position position="74"/>
    </location>
    <ligand>
        <name>Ca(2+)</name>
        <dbReference type="ChEBI" id="CHEBI:29108"/>
        <label>1</label>
    </ligand>
</feature>
<organism evidence="22 23">
    <name type="scientific">Arachis duranensis</name>
    <name type="common">Wild peanut</name>
    <dbReference type="NCBI Taxonomy" id="130453"/>
    <lineage>
        <taxon>Eukaryota</taxon>
        <taxon>Viridiplantae</taxon>
        <taxon>Streptophyta</taxon>
        <taxon>Embryophyta</taxon>
        <taxon>Tracheophyta</taxon>
        <taxon>Spermatophyta</taxon>
        <taxon>Magnoliopsida</taxon>
        <taxon>eudicotyledons</taxon>
        <taxon>Gunneridae</taxon>
        <taxon>Pentapetalae</taxon>
        <taxon>rosids</taxon>
        <taxon>fabids</taxon>
        <taxon>Fabales</taxon>
        <taxon>Fabaceae</taxon>
        <taxon>Papilionoideae</taxon>
        <taxon>50 kb inversion clade</taxon>
        <taxon>dalbergioids sensu lato</taxon>
        <taxon>Dalbergieae</taxon>
        <taxon>Pterocarpus clade</taxon>
        <taxon>Arachis</taxon>
    </lineage>
</organism>
<dbReference type="Gene3D" id="1.10.520.10">
    <property type="match status" value="1"/>
</dbReference>
<feature type="signal peptide" evidence="20">
    <location>
        <begin position="1"/>
        <end position="23"/>
    </location>
</feature>
<dbReference type="GO" id="GO:0140825">
    <property type="term" value="F:lactoperoxidase activity"/>
    <property type="evidence" value="ECO:0007669"/>
    <property type="project" value="UniProtKB-EC"/>
</dbReference>
<keyword evidence="8 17" id="KW-0479">Metal-binding</keyword>
<dbReference type="InterPro" id="IPR010255">
    <property type="entry name" value="Haem_peroxidase_sf"/>
</dbReference>
<dbReference type="GO" id="GO:0006979">
    <property type="term" value="P:response to oxidative stress"/>
    <property type="evidence" value="ECO:0007669"/>
    <property type="project" value="UniProtKB-UniRule"/>
</dbReference>
<comment type="function">
    <text evidence="2">Removal of H(2)O(2), oxidation of toxic reductants, biosynthesis and degradation of lignin, suberization, auxin catabolism, response to environmental stresses such as wounding, pathogen attack and oxidative stress. These functions might be dependent on each isozyme/isoform in each plant tissue.</text>
</comment>
<feature type="binding site" evidence="16">
    <location>
        <position position="163"/>
    </location>
    <ligand>
        <name>substrate</name>
    </ligand>
</feature>
<feature type="domain" description="Plant heme peroxidase family profile" evidence="21">
    <location>
        <begin position="30"/>
        <end position="319"/>
    </location>
</feature>
<feature type="binding site" evidence="17">
    <location>
        <position position="247"/>
    </location>
    <ligand>
        <name>Ca(2+)</name>
        <dbReference type="ChEBI" id="CHEBI:29108"/>
        <label>2</label>
    </ligand>
</feature>
<dbReference type="SUPFAM" id="SSF48113">
    <property type="entry name" value="Heme-dependent peroxidases"/>
    <property type="match status" value="1"/>
</dbReference>
<evidence type="ECO:0000256" key="4">
    <source>
        <dbReference type="ARBA" id="ARBA00006873"/>
    </source>
</evidence>
<feature type="disulfide bond" evidence="19">
    <location>
        <begin position="68"/>
        <end position="73"/>
    </location>
</feature>
<dbReference type="PROSITE" id="PS00435">
    <property type="entry name" value="PEROXIDASE_1"/>
    <property type="match status" value="1"/>
</dbReference>
<feature type="binding site" evidence="17">
    <location>
        <position position="67"/>
    </location>
    <ligand>
        <name>Ca(2+)</name>
        <dbReference type="ChEBI" id="CHEBI:29108"/>
        <label>1</label>
    </ligand>
</feature>
<feature type="binding site" evidence="17">
    <location>
        <position position="76"/>
    </location>
    <ligand>
        <name>Ca(2+)</name>
        <dbReference type="ChEBI" id="CHEBI:29108"/>
        <label>1</label>
    </ligand>
</feature>
<dbReference type="PANTHER" id="PTHR31388">
    <property type="entry name" value="PEROXIDASE 72-RELATED"/>
    <property type="match status" value="1"/>
</dbReference>
<evidence type="ECO:0000256" key="6">
    <source>
        <dbReference type="ARBA" id="ARBA00022559"/>
    </source>
</evidence>
<evidence type="ECO:0000256" key="5">
    <source>
        <dbReference type="ARBA" id="ARBA00012313"/>
    </source>
</evidence>
<comment type="cofactor">
    <cofactor evidence="17 20">
        <name>Ca(2+)</name>
        <dbReference type="ChEBI" id="CHEBI:29108"/>
    </cofactor>
    <text evidence="17 20">Binds 2 calcium ions per subunit.</text>
</comment>
<gene>
    <name evidence="23" type="primary">LOC107475437</name>
</gene>
<dbReference type="CDD" id="cd00693">
    <property type="entry name" value="secretory_peroxidase"/>
    <property type="match status" value="1"/>
</dbReference>
<feature type="binding site" evidence="17">
    <location>
        <position position="70"/>
    </location>
    <ligand>
        <name>Ca(2+)</name>
        <dbReference type="ChEBI" id="CHEBI:29108"/>
        <label>1</label>
    </ligand>
</feature>
<dbReference type="InterPro" id="IPR000823">
    <property type="entry name" value="Peroxidase_pln"/>
</dbReference>
<dbReference type="Gene3D" id="1.10.420.10">
    <property type="entry name" value="Peroxidase, domain 2"/>
    <property type="match status" value="1"/>
</dbReference>
<keyword evidence="7 20" id="KW-0349">Heme</keyword>
<dbReference type="GO" id="GO:0005576">
    <property type="term" value="C:extracellular region"/>
    <property type="evidence" value="ECO:0007669"/>
    <property type="project" value="UniProtKB-SubCell"/>
</dbReference>
<evidence type="ECO:0000256" key="2">
    <source>
        <dbReference type="ARBA" id="ARBA00002322"/>
    </source>
</evidence>
<comment type="subcellular location">
    <subcellularLocation>
        <location evidence="3 20">Secreted</location>
    </subcellularLocation>
</comment>
<evidence type="ECO:0000256" key="9">
    <source>
        <dbReference type="ARBA" id="ARBA00022729"/>
    </source>
</evidence>
<name>A0A6P4CFH0_ARADU</name>
<comment type="similarity">
    <text evidence="4">Belongs to the peroxidase family. Ascorbate peroxidase subfamily.</text>
</comment>
<evidence type="ECO:0000256" key="7">
    <source>
        <dbReference type="ARBA" id="ARBA00022617"/>
    </source>
</evidence>
<keyword evidence="14" id="KW-0325">Glycoprotein</keyword>
<evidence type="ECO:0000256" key="13">
    <source>
        <dbReference type="ARBA" id="ARBA00023157"/>
    </source>
</evidence>
<keyword evidence="20" id="KW-0964">Secreted</keyword>
<dbReference type="GeneID" id="107475437"/>
<proteinExistence type="inferred from homology"/>
<keyword evidence="9 20" id="KW-0732">Signal</keyword>
<evidence type="ECO:0000256" key="8">
    <source>
        <dbReference type="ARBA" id="ARBA00022723"/>
    </source>
</evidence>
<dbReference type="InterPro" id="IPR033905">
    <property type="entry name" value="Secretory_peroxidase"/>
</dbReference>
<feature type="binding site" evidence="17">
    <location>
        <position position="241"/>
    </location>
    <ligand>
        <name>Ca(2+)</name>
        <dbReference type="ChEBI" id="CHEBI:29108"/>
        <label>2</label>
    </ligand>
</feature>
<keyword evidence="10 17" id="KW-0106">Calcium</keyword>
<dbReference type="GO" id="GO:0020037">
    <property type="term" value="F:heme binding"/>
    <property type="evidence" value="ECO:0007669"/>
    <property type="project" value="UniProtKB-UniRule"/>
</dbReference>
<evidence type="ECO:0000256" key="12">
    <source>
        <dbReference type="ARBA" id="ARBA00023004"/>
    </source>
</evidence>
<evidence type="ECO:0000256" key="16">
    <source>
        <dbReference type="PIRSR" id="PIRSR600823-2"/>
    </source>
</evidence>
<dbReference type="KEGG" id="adu:107475437"/>
<evidence type="ECO:0000256" key="10">
    <source>
        <dbReference type="ARBA" id="ARBA00022837"/>
    </source>
</evidence>
<feature type="binding site" evidence="17">
    <location>
        <position position="72"/>
    </location>
    <ligand>
        <name>Ca(2+)</name>
        <dbReference type="ChEBI" id="CHEBI:29108"/>
        <label>1</label>
    </ligand>
</feature>